<dbReference type="InterPro" id="IPR010401">
    <property type="entry name" value="AGL/Gdb1"/>
</dbReference>
<dbReference type="GO" id="GO:0004135">
    <property type="term" value="F:amylo-alpha-1,6-glucosidase activity"/>
    <property type="evidence" value="ECO:0007669"/>
    <property type="project" value="InterPro"/>
</dbReference>
<name>A0A7J7JQV3_BUGNE</name>
<dbReference type="GO" id="GO:0005980">
    <property type="term" value="P:glycogen catabolic process"/>
    <property type="evidence" value="ECO:0007669"/>
    <property type="project" value="InterPro"/>
</dbReference>
<proteinExistence type="predicted"/>
<evidence type="ECO:0000313" key="3">
    <source>
        <dbReference type="Proteomes" id="UP000593567"/>
    </source>
</evidence>
<dbReference type="InterPro" id="IPR032788">
    <property type="entry name" value="AGL_central"/>
</dbReference>
<evidence type="ECO:0000313" key="2">
    <source>
        <dbReference type="EMBL" id="KAF6028253.1"/>
    </source>
</evidence>
<sequence length="101" mass="11292">MSKLTLSDLNVILYHCDAEERVISGFGSYNVPDYGPLVYTGLQGIFSVMSRIRSSNDLGHPLCQNIRAGNWLFEYTTSRLAAYPSLKQLNLYILGVCDVNL</sequence>
<dbReference type="Pfam" id="PF14702">
    <property type="entry name" value="hGDE_central"/>
    <property type="match status" value="1"/>
</dbReference>
<dbReference type="PANTHER" id="PTHR10569">
    <property type="entry name" value="GLYCOGEN DEBRANCHING ENZYME"/>
    <property type="match status" value="1"/>
</dbReference>
<feature type="domain" description="Glycogen debranching enzyme central" evidence="1">
    <location>
        <begin position="1"/>
        <end position="80"/>
    </location>
</feature>
<dbReference type="OrthoDB" id="10248904at2759"/>
<protein>
    <submittedName>
        <fullName evidence="2">AGL</fullName>
    </submittedName>
</protein>
<keyword evidence="3" id="KW-1185">Reference proteome</keyword>
<accession>A0A7J7JQV3</accession>
<evidence type="ECO:0000259" key="1">
    <source>
        <dbReference type="Pfam" id="PF14702"/>
    </source>
</evidence>
<reference evidence="2" key="1">
    <citation type="submission" date="2020-06" db="EMBL/GenBank/DDBJ databases">
        <title>Draft genome of Bugula neritina, a colonial animal packing powerful symbionts and potential medicines.</title>
        <authorList>
            <person name="Rayko M."/>
        </authorList>
    </citation>
    <scope>NUCLEOTIDE SEQUENCE [LARGE SCALE GENOMIC DNA]</scope>
    <source>
        <strain evidence="2">Kwan_BN1</strain>
    </source>
</reference>
<dbReference type="Proteomes" id="UP000593567">
    <property type="component" value="Unassembled WGS sequence"/>
</dbReference>
<comment type="caution">
    <text evidence="2">The sequence shown here is derived from an EMBL/GenBank/DDBJ whole genome shotgun (WGS) entry which is preliminary data.</text>
</comment>
<dbReference type="GO" id="GO:0004134">
    <property type="term" value="F:4-alpha-glucanotransferase activity"/>
    <property type="evidence" value="ECO:0007669"/>
    <property type="project" value="InterPro"/>
</dbReference>
<gene>
    <name evidence="2" type="ORF">EB796_013444</name>
</gene>
<dbReference type="AlphaFoldDB" id="A0A7J7JQV3"/>
<organism evidence="2 3">
    <name type="scientific">Bugula neritina</name>
    <name type="common">Brown bryozoan</name>
    <name type="synonym">Sertularia neritina</name>
    <dbReference type="NCBI Taxonomy" id="10212"/>
    <lineage>
        <taxon>Eukaryota</taxon>
        <taxon>Metazoa</taxon>
        <taxon>Spiralia</taxon>
        <taxon>Lophotrochozoa</taxon>
        <taxon>Bryozoa</taxon>
        <taxon>Gymnolaemata</taxon>
        <taxon>Cheilostomatida</taxon>
        <taxon>Flustrina</taxon>
        <taxon>Buguloidea</taxon>
        <taxon>Bugulidae</taxon>
        <taxon>Bugula</taxon>
    </lineage>
</organism>
<dbReference type="PANTHER" id="PTHR10569:SF2">
    <property type="entry name" value="GLYCOGEN DEBRANCHING ENZYME"/>
    <property type="match status" value="1"/>
</dbReference>
<dbReference type="EMBL" id="VXIV02001971">
    <property type="protein sequence ID" value="KAF6028253.1"/>
    <property type="molecule type" value="Genomic_DNA"/>
</dbReference>